<dbReference type="GO" id="GO:0005840">
    <property type="term" value="C:ribosome"/>
    <property type="evidence" value="ECO:0007669"/>
    <property type="project" value="UniProtKB-KW"/>
</dbReference>
<dbReference type="AlphaFoldDB" id="S7XSQ3"/>
<keyword evidence="10 11" id="KW-0479">Metal-binding</keyword>
<dbReference type="Pfam" id="PF00240">
    <property type="entry name" value="ubiquitin"/>
    <property type="match status" value="1"/>
</dbReference>
<dbReference type="OMA" id="YDIWKES"/>
<dbReference type="EMDB" id="EMD-13892"/>
<dbReference type="VEuPathDB" id="MicrosporidiaDB:SLOPH_2019"/>
<dbReference type="InterPro" id="IPR011332">
    <property type="entry name" value="Ribosomal_zn-bd"/>
</dbReference>
<feature type="binding site" evidence="10 11">
    <location>
        <position position="104"/>
    </location>
    <ligand>
        <name>Zn(2+)</name>
        <dbReference type="ChEBI" id="CHEBI:29105"/>
    </ligand>
</feature>
<evidence type="ECO:0000259" key="7">
    <source>
        <dbReference type="PROSITE" id="PS50053"/>
    </source>
</evidence>
<dbReference type="Gene3D" id="3.10.20.90">
    <property type="entry name" value="Phosphatidylinositol 3-kinase Catalytic Subunit, Chain A, domain 1"/>
    <property type="match status" value="1"/>
</dbReference>
<dbReference type="HOGENOM" id="CLU_010412_3_4_1"/>
<dbReference type="EMBL" id="ATCN01000469">
    <property type="protein sequence ID" value="EPR78953.1"/>
    <property type="molecule type" value="Genomic_DNA"/>
</dbReference>
<dbReference type="SMART" id="SM01377">
    <property type="entry name" value="Ribosomal_L40e"/>
    <property type="match status" value="1"/>
</dbReference>
<dbReference type="STRING" id="1358809.S7XSQ3"/>
<evidence type="ECO:0000256" key="6">
    <source>
        <dbReference type="ARBA" id="ARBA00035124"/>
    </source>
</evidence>
<dbReference type="EMDB" id="EMD-17457"/>
<comment type="similarity">
    <text evidence="2">In the N-terminal section; belongs to the ubiquitin family.</text>
</comment>
<sequence length="127" mass="14537">MQLFLKSPNGTSTIDLALENTLENVLTNEGVSTENNRFIYNGKQMDTNRCLFEYGFKGLETIYVTGRICGGKLTDDDKVLAITKFEKQVCRKCYARLPIRATHCRKRACGYSSKLRGKKKRRDESKK</sequence>
<proteinExistence type="evidence at protein level"/>
<feature type="binding site" evidence="10 11">
    <location>
        <position position="109"/>
    </location>
    <ligand>
        <name>Zn(2+)</name>
        <dbReference type="ChEBI" id="CHEBI:29105"/>
    </ligand>
</feature>
<gene>
    <name evidence="8" type="ORF">SLOPH_2019</name>
</gene>
<dbReference type="OrthoDB" id="428577at2759"/>
<reference evidence="10 11" key="2">
    <citation type="journal article" date="2023" name="Nat. Microbiol.">
        <title>CryoEM reveals that ribosomes in microsporidian spores are locked in a dimeric hibernating state.</title>
        <authorList>
            <person name="McLaren M."/>
            <person name="Conners R."/>
            <person name="Isupov M.N."/>
            <person name="Gil-Diez P."/>
            <person name="Gambelli L."/>
            <person name="Gold V.A.M."/>
            <person name="Walter A."/>
            <person name="Connell S.R."/>
            <person name="Williams B."/>
            <person name="Daum B."/>
        </authorList>
    </citation>
    <scope>STRUCTURE BY ELECTRON MICROSCOPY (2.79 ANGSTROMS) IN COMPLEX WITH ZN(2+)</scope>
</reference>
<protein>
    <submittedName>
        <fullName evidence="8">Ubiquitin</fullName>
    </submittedName>
</protein>
<dbReference type="InterPro" id="IPR001975">
    <property type="entry name" value="Ribosomal_eL40_dom"/>
</dbReference>
<keyword evidence="9" id="KW-1185">Reference proteome</keyword>
<dbReference type="PDB" id="7QCA">
    <property type="method" value="EM"/>
    <property type="resolution" value="2.79 A"/>
    <property type="chains" value="LMM=1-127"/>
</dbReference>
<dbReference type="PDB" id="8P60">
    <property type="method" value="EM"/>
    <property type="resolution" value="14.30 A"/>
    <property type="chains" value="KMM/LMM=1-127"/>
</dbReference>
<dbReference type="InterPro" id="IPR038587">
    <property type="entry name" value="Ribosomal_eL40_sf"/>
</dbReference>
<feature type="binding site" evidence="10 11">
    <location>
        <position position="93"/>
    </location>
    <ligand>
        <name>Zn(2+)</name>
        <dbReference type="ChEBI" id="CHEBI:29105"/>
    </ligand>
</feature>
<keyword evidence="10 11" id="KW-0002">3D-structure</keyword>
<evidence type="ECO:0000256" key="5">
    <source>
        <dbReference type="ARBA" id="ARBA00023274"/>
    </source>
</evidence>
<dbReference type="Proteomes" id="UP000014978">
    <property type="component" value="Unassembled WGS sequence"/>
</dbReference>
<comment type="subunit">
    <text evidence="6">Part of the 60S ribosomal subunit.</text>
</comment>
<dbReference type="Pfam" id="PF01020">
    <property type="entry name" value="Ribosomal_L40e"/>
    <property type="match status" value="1"/>
</dbReference>
<keyword evidence="4" id="KW-0689">Ribosomal protein</keyword>
<dbReference type="PROSITE" id="PS50053">
    <property type="entry name" value="UBIQUITIN_2"/>
    <property type="match status" value="1"/>
</dbReference>
<dbReference type="GO" id="GO:0006412">
    <property type="term" value="P:translation"/>
    <property type="evidence" value="ECO:0007669"/>
    <property type="project" value="InterPro"/>
</dbReference>
<evidence type="ECO:0000313" key="9">
    <source>
        <dbReference type="Proteomes" id="UP000014978"/>
    </source>
</evidence>
<evidence type="ECO:0000256" key="2">
    <source>
        <dbReference type="ARBA" id="ARBA00008373"/>
    </source>
</evidence>
<organism evidence="8 9">
    <name type="scientific">Spraguea lophii (strain 42_110)</name>
    <name type="common">Microsporidian parasite</name>
    <dbReference type="NCBI Taxonomy" id="1358809"/>
    <lineage>
        <taxon>Eukaryota</taxon>
        <taxon>Fungi</taxon>
        <taxon>Fungi incertae sedis</taxon>
        <taxon>Microsporidia</taxon>
        <taxon>Spragueidae</taxon>
        <taxon>Spraguea</taxon>
    </lineage>
</organism>
<evidence type="ECO:0000256" key="4">
    <source>
        <dbReference type="ARBA" id="ARBA00022980"/>
    </source>
</evidence>
<comment type="caution">
    <text evidence="8">The sequence shown here is derived from an EMBL/GenBank/DDBJ whole genome shotgun (WGS) entry which is preliminary data.</text>
</comment>
<reference evidence="9" key="1">
    <citation type="journal article" date="2013" name="PLoS Genet.">
        <title>The genome of Spraguea lophii and the basis of host-microsporidian interactions.</title>
        <authorList>
            <person name="Campbell S.E."/>
            <person name="Williams T.A."/>
            <person name="Yousuf A."/>
            <person name="Soanes D.M."/>
            <person name="Paszkiewicz K.H."/>
            <person name="Williams B.A.P."/>
        </authorList>
    </citation>
    <scope>NUCLEOTIDE SEQUENCE [LARGE SCALE GENOMIC DNA]</scope>
    <source>
        <strain evidence="9">42_110</strain>
    </source>
</reference>
<name>S7XSQ3_SPRLO</name>
<accession>S7XSQ3</accession>
<keyword evidence="5" id="KW-0687">Ribonucleoprotein</keyword>
<dbReference type="SUPFAM" id="SSF54236">
    <property type="entry name" value="Ubiquitin-like"/>
    <property type="match status" value="1"/>
</dbReference>
<evidence type="ECO:0000256" key="3">
    <source>
        <dbReference type="ARBA" id="ARBA00022499"/>
    </source>
</evidence>
<feature type="domain" description="Ubiquitin-like" evidence="7">
    <location>
        <begin position="1"/>
        <end position="71"/>
    </location>
</feature>
<dbReference type="PDB" id="8P5D">
    <property type="method" value="EM"/>
    <property type="resolution" value="10.80 A"/>
    <property type="chains" value="LMM=1-127"/>
</dbReference>
<dbReference type="SUPFAM" id="SSF57829">
    <property type="entry name" value="Zn-binding ribosomal proteins"/>
    <property type="match status" value="1"/>
</dbReference>
<dbReference type="InterPro" id="IPR029071">
    <property type="entry name" value="Ubiquitin-like_domsf"/>
</dbReference>
<dbReference type="InParanoid" id="S7XSQ3"/>
<dbReference type="Gene3D" id="4.10.1060.50">
    <property type="match status" value="1"/>
</dbReference>
<feature type="binding site" evidence="10 11">
    <location>
        <position position="90"/>
    </location>
    <ligand>
        <name>Zn(2+)</name>
        <dbReference type="ChEBI" id="CHEBI:29105"/>
    </ligand>
</feature>
<evidence type="ECO:0007829" key="10">
    <source>
        <dbReference type="PDB" id="7QCA"/>
    </source>
</evidence>
<keyword evidence="3" id="KW-1017">Isopeptide bond</keyword>
<comment type="function">
    <text evidence="1">Component of the 60S subunit of the ribosome.</text>
</comment>
<evidence type="ECO:0000313" key="8">
    <source>
        <dbReference type="EMBL" id="EPR78953.1"/>
    </source>
</evidence>
<dbReference type="GO" id="GO:1990904">
    <property type="term" value="C:ribonucleoprotein complex"/>
    <property type="evidence" value="ECO:0007669"/>
    <property type="project" value="UniProtKB-KW"/>
</dbReference>
<dbReference type="EMDB" id="EMD-17448"/>
<keyword evidence="10 11" id="KW-0862">Zinc</keyword>
<evidence type="ECO:0000256" key="1">
    <source>
        <dbReference type="ARBA" id="ARBA00002241"/>
    </source>
</evidence>
<evidence type="ECO:0007829" key="11">
    <source>
        <dbReference type="PDB" id="8P5D"/>
    </source>
</evidence>
<dbReference type="InterPro" id="IPR000626">
    <property type="entry name" value="Ubiquitin-like_dom"/>
</dbReference>
<dbReference type="GO" id="GO:0003735">
    <property type="term" value="F:structural constituent of ribosome"/>
    <property type="evidence" value="ECO:0007669"/>
    <property type="project" value="InterPro"/>
</dbReference>